<evidence type="ECO:0000313" key="2">
    <source>
        <dbReference type="EnsemblMetazoa" id="GAUT015852-PA"/>
    </source>
</evidence>
<accession>A0A1A9UUJ3</accession>
<evidence type="ECO:0000256" key="1">
    <source>
        <dbReference type="SAM" id="Phobius"/>
    </source>
</evidence>
<dbReference type="Proteomes" id="UP000078200">
    <property type="component" value="Unassembled WGS sequence"/>
</dbReference>
<dbReference type="EnsemblMetazoa" id="GAUT015852-RA">
    <property type="protein sequence ID" value="GAUT015852-PA"/>
    <property type="gene ID" value="GAUT015852"/>
</dbReference>
<proteinExistence type="predicted"/>
<sequence>MYCYAYLLKRIERPPGIGWWISKALMVFLSLFWFGLCGRVNNIEKNVLLIRATKQYPHCLNSCRIFTREQLHLQFKFAVVEFPAPIQINGFDITFIDIIHANSFDSDFPTLCVYNFCIQTFVSLKMCEMNCYSFLKISSFLRNKFNLK</sequence>
<organism evidence="2 3">
    <name type="scientific">Glossina austeni</name>
    <name type="common">Savannah tsetse fly</name>
    <dbReference type="NCBI Taxonomy" id="7395"/>
    <lineage>
        <taxon>Eukaryota</taxon>
        <taxon>Metazoa</taxon>
        <taxon>Ecdysozoa</taxon>
        <taxon>Arthropoda</taxon>
        <taxon>Hexapoda</taxon>
        <taxon>Insecta</taxon>
        <taxon>Pterygota</taxon>
        <taxon>Neoptera</taxon>
        <taxon>Endopterygota</taxon>
        <taxon>Diptera</taxon>
        <taxon>Brachycera</taxon>
        <taxon>Muscomorpha</taxon>
        <taxon>Hippoboscoidea</taxon>
        <taxon>Glossinidae</taxon>
        <taxon>Glossina</taxon>
    </lineage>
</organism>
<keyword evidence="1" id="KW-1133">Transmembrane helix</keyword>
<evidence type="ECO:0000313" key="3">
    <source>
        <dbReference type="Proteomes" id="UP000078200"/>
    </source>
</evidence>
<protein>
    <submittedName>
        <fullName evidence="2">Uncharacterized protein</fullName>
    </submittedName>
</protein>
<feature type="transmembrane region" description="Helical" evidence="1">
    <location>
        <begin position="17"/>
        <end position="36"/>
    </location>
</feature>
<dbReference type="AlphaFoldDB" id="A0A1A9UUJ3"/>
<keyword evidence="1" id="KW-0812">Transmembrane</keyword>
<name>A0A1A9UUJ3_GLOAU</name>
<dbReference type="VEuPathDB" id="VectorBase:GAUT015852"/>
<reference evidence="2" key="1">
    <citation type="submission" date="2020-05" db="UniProtKB">
        <authorList>
            <consortium name="EnsemblMetazoa"/>
        </authorList>
    </citation>
    <scope>IDENTIFICATION</scope>
    <source>
        <strain evidence="2">TTRI</strain>
    </source>
</reference>
<keyword evidence="3" id="KW-1185">Reference proteome</keyword>
<keyword evidence="1" id="KW-0472">Membrane</keyword>